<keyword evidence="7" id="KW-1185">Reference proteome</keyword>
<proteinExistence type="predicted"/>
<dbReference type="Proteomes" id="UP000325081">
    <property type="component" value="Unassembled WGS sequence"/>
</dbReference>
<comment type="caution">
    <text evidence="6">The sequence shown here is derived from an EMBL/GenBank/DDBJ whole genome shotgun (WGS) entry which is preliminary data.</text>
</comment>
<dbReference type="InterPro" id="IPR039611">
    <property type="entry name" value="VQ_4/11/13/19/31/33"/>
</dbReference>
<evidence type="ECO:0000313" key="7">
    <source>
        <dbReference type="Proteomes" id="UP000325081"/>
    </source>
</evidence>
<keyword evidence="2" id="KW-0597">Phosphoprotein</keyword>
<evidence type="ECO:0000256" key="2">
    <source>
        <dbReference type="ARBA" id="ARBA00022553"/>
    </source>
</evidence>
<evidence type="ECO:0000256" key="1">
    <source>
        <dbReference type="ARBA" id="ARBA00004123"/>
    </source>
</evidence>
<evidence type="ECO:0000313" key="6">
    <source>
        <dbReference type="EMBL" id="GER53432.1"/>
    </source>
</evidence>
<protein>
    <submittedName>
        <fullName evidence="6">VQ motif-containing protein</fullName>
    </submittedName>
</protein>
<dbReference type="Pfam" id="PF05678">
    <property type="entry name" value="VQ"/>
    <property type="match status" value="1"/>
</dbReference>
<dbReference type="GO" id="GO:0005634">
    <property type="term" value="C:nucleus"/>
    <property type="evidence" value="ECO:0007669"/>
    <property type="project" value="UniProtKB-SubCell"/>
</dbReference>
<dbReference type="OrthoDB" id="784396at2759"/>
<dbReference type="EMBL" id="BKCP01010515">
    <property type="protein sequence ID" value="GER53432.1"/>
    <property type="molecule type" value="Genomic_DNA"/>
</dbReference>
<keyword evidence="3" id="KW-0539">Nucleus</keyword>
<evidence type="ECO:0000256" key="4">
    <source>
        <dbReference type="SAM" id="MobiDB-lite"/>
    </source>
</evidence>
<feature type="region of interest" description="Disordered" evidence="4">
    <location>
        <begin position="1"/>
        <end position="44"/>
    </location>
</feature>
<dbReference type="PANTHER" id="PTHR33402">
    <property type="entry name" value="VQ MOTIF-CONTAINING PROTEIN 11-LIKE"/>
    <property type="match status" value="1"/>
</dbReference>
<reference evidence="7" key="1">
    <citation type="journal article" date="2019" name="Curr. Biol.">
        <title>Genome Sequence of Striga asiatica Provides Insight into the Evolution of Plant Parasitism.</title>
        <authorList>
            <person name="Yoshida S."/>
            <person name="Kim S."/>
            <person name="Wafula E.K."/>
            <person name="Tanskanen J."/>
            <person name="Kim Y.M."/>
            <person name="Honaas L."/>
            <person name="Yang Z."/>
            <person name="Spallek T."/>
            <person name="Conn C.E."/>
            <person name="Ichihashi Y."/>
            <person name="Cheong K."/>
            <person name="Cui S."/>
            <person name="Der J.P."/>
            <person name="Gundlach H."/>
            <person name="Jiao Y."/>
            <person name="Hori C."/>
            <person name="Ishida J.K."/>
            <person name="Kasahara H."/>
            <person name="Kiba T."/>
            <person name="Kim M.S."/>
            <person name="Koo N."/>
            <person name="Laohavisit A."/>
            <person name="Lee Y.H."/>
            <person name="Lumba S."/>
            <person name="McCourt P."/>
            <person name="Mortimer J.C."/>
            <person name="Mutuku J.M."/>
            <person name="Nomura T."/>
            <person name="Sasaki-Sekimoto Y."/>
            <person name="Seto Y."/>
            <person name="Wang Y."/>
            <person name="Wakatake T."/>
            <person name="Sakakibara H."/>
            <person name="Demura T."/>
            <person name="Yamaguchi S."/>
            <person name="Yoneyama K."/>
            <person name="Manabe R.I."/>
            <person name="Nelson D.C."/>
            <person name="Schulman A.H."/>
            <person name="Timko M.P."/>
            <person name="dePamphilis C.W."/>
            <person name="Choi D."/>
            <person name="Shirasu K."/>
        </authorList>
    </citation>
    <scope>NUCLEOTIDE SEQUENCE [LARGE SCALE GENOMIC DNA]</scope>
    <source>
        <strain evidence="7">cv. UVA1</strain>
    </source>
</reference>
<feature type="region of interest" description="Disordered" evidence="4">
    <location>
        <begin position="67"/>
        <end position="86"/>
    </location>
</feature>
<feature type="domain" description="VQ" evidence="5">
    <location>
        <begin position="45"/>
        <end position="64"/>
    </location>
</feature>
<dbReference type="AlphaFoldDB" id="A0A5A7R7L3"/>
<comment type="subcellular location">
    <subcellularLocation>
        <location evidence="1">Nucleus</location>
    </subcellularLocation>
</comment>
<evidence type="ECO:0000256" key="3">
    <source>
        <dbReference type="ARBA" id="ARBA00023242"/>
    </source>
</evidence>
<name>A0A5A7R7L3_STRAF</name>
<dbReference type="PANTHER" id="PTHR33402:SF17">
    <property type="entry name" value="VQ MOTIF-CONTAINING PROTEIN 33"/>
    <property type="match status" value="1"/>
</dbReference>
<accession>A0A5A7R7L3</accession>
<sequence>METASLNLPAERVSTANCNGPPAPPPLTSSSSNPRSNDAATNNCPTTFVQADAATFKHVVQMLTAARPPSRASSGIPPAKTAGQKRQGFRLYERRNSLKNGLMIDTLGTGPHRGPIPSPRKPELLSPSMLDFPGLALSPASEDAPSPEDRAIAEKKFYFHPSPRAIAAGGAEPKLLPLFPVTSPRISGSS</sequence>
<evidence type="ECO:0000259" key="5">
    <source>
        <dbReference type="Pfam" id="PF05678"/>
    </source>
</evidence>
<dbReference type="InterPro" id="IPR008889">
    <property type="entry name" value="VQ"/>
</dbReference>
<organism evidence="6 7">
    <name type="scientific">Striga asiatica</name>
    <name type="common">Asiatic witchweed</name>
    <name type="synonym">Buchnera asiatica</name>
    <dbReference type="NCBI Taxonomy" id="4170"/>
    <lineage>
        <taxon>Eukaryota</taxon>
        <taxon>Viridiplantae</taxon>
        <taxon>Streptophyta</taxon>
        <taxon>Embryophyta</taxon>
        <taxon>Tracheophyta</taxon>
        <taxon>Spermatophyta</taxon>
        <taxon>Magnoliopsida</taxon>
        <taxon>eudicotyledons</taxon>
        <taxon>Gunneridae</taxon>
        <taxon>Pentapetalae</taxon>
        <taxon>asterids</taxon>
        <taxon>lamiids</taxon>
        <taxon>Lamiales</taxon>
        <taxon>Orobanchaceae</taxon>
        <taxon>Buchnereae</taxon>
        <taxon>Striga</taxon>
    </lineage>
</organism>
<gene>
    <name evidence="6" type="ORF">STAS_30944</name>
</gene>